<organism evidence="1 2">
    <name type="scientific">Scleroderma citrinum Foug A</name>
    <dbReference type="NCBI Taxonomy" id="1036808"/>
    <lineage>
        <taxon>Eukaryota</taxon>
        <taxon>Fungi</taxon>
        <taxon>Dikarya</taxon>
        <taxon>Basidiomycota</taxon>
        <taxon>Agaricomycotina</taxon>
        <taxon>Agaricomycetes</taxon>
        <taxon>Agaricomycetidae</taxon>
        <taxon>Boletales</taxon>
        <taxon>Sclerodermatineae</taxon>
        <taxon>Sclerodermataceae</taxon>
        <taxon>Scleroderma</taxon>
    </lineage>
</organism>
<dbReference type="AlphaFoldDB" id="A0A0C2Z5D6"/>
<evidence type="ECO:0000313" key="1">
    <source>
        <dbReference type="EMBL" id="KIM57148.1"/>
    </source>
</evidence>
<dbReference type="InParanoid" id="A0A0C2Z5D6"/>
<accession>A0A0C2Z5D6</accession>
<proteinExistence type="predicted"/>
<reference evidence="2" key="2">
    <citation type="submission" date="2015-01" db="EMBL/GenBank/DDBJ databases">
        <title>Evolutionary Origins and Diversification of the Mycorrhizal Mutualists.</title>
        <authorList>
            <consortium name="DOE Joint Genome Institute"/>
            <consortium name="Mycorrhizal Genomics Consortium"/>
            <person name="Kohler A."/>
            <person name="Kuo A."/>
            <person name="Nagy L.G."/>
            <person name="Floudas D."/>
            <person name="Copeland A."/>
            <person name="Barry K.W."/>
            <person name="Cichocki N."/>
            <person name="Veneault-Fourrey C."/>
            <person name="LaButti K."/>
            <person name="Lindquist E.A."/>
            <person name="Lipzen A."/>
            <person name="Lundell T."/>
            <person name="Morin E."/>
            <person name="Murat C."/>
            <person name="Riley R."/>
            <person name="Ohm R."/>
            <person name="Sun H."/>
            <person name="Tunlid A."/>
            <person name="Henrissat B."/>
            <person name="Grigoriev I.V."/>
            <person name="Hibbett D.S."/>
            <person name="Martin F."/>
        </authorList>
    </citation>
    <scope>NUCLEOTIDE SEQUENCE [LARGE SCALE GENOMIC DNA]</scope>
    <source>
        <strain evidence="2">Foug A</strain>
    </source>
</reference>
<gene>
    <name evidence="1" type="ORF">SCLCIDRAFT_10546</name>
</gene>
<keyword evidence="2" id="KW-1185">Reference proteome</keyword>
<reference evidence="1 2" key="1">
    <citation type="submission" date="2014-04" db="EMBL/GenBank/DDBJ databases">
        <authorList>
            <consortium name="DOE Joint Genome Institute"/>
            <person name="Kuo A."/>
            <person name="Kohler A."/>
            <person name="Nagy L.G."/>
            <person name="Floudas D."/>
            <person name="Copeland A."/>
            <person name="Barry K.W."/>
            <person name="Cichocki N."/>
            <person name="Veneault-Fourrey C."/>
            <person name="LaButti K."/>
            <person name="Lindquist E.A."/>
            <person name="Lipzen A."/>
            <person name="Lundell T."/>
            <person name="Morin E."/>
            <person name="Murat C."/>
            <person name="Sun H."/>
            <person name="Tunlid A."/>
            <person name="Henrissat B."/>
            <person name="Grigoriev I.V."/>
            <person name="Hibbett D.S."/>
            <person name="Martin F."/>
            <person name="Nordberg H.P."/>
            <person name="Cantor M.N."/>
            <person name="Hua S.X."/>
        </authorList>
    </citation>
    <scope>NUCLEOTIDE SEQUENCE [LARGE SCALE GENOMIC DNA]</scope>
    <source>
        <strain evidence="1 2">Foug A</strain>
    </source>
</reference>
<name>A0A0C2Z5D6_9AGAM</name>
<dbReference type="EMBL" id="KN822105">
    <property type="protein sequence ID" value="KIM57148.1"/>
    <property type="molecule type" value="Genomic_DNA"/>
</dbReference>
<sequence>MLDKLLVASNDLSFDNTHFKYQIASPSMLQLLTSHAMPYTLAHIQSLAPTLRKKSDWYRDHMDPLVINDMQDSHWTLSKPESSLFQFLVQSQAPSQDPINMPKLLNALCDKSIYRRKDDLDGNELWLNFPTTTTESNMAKFLNAILQMVKNIAGQFLTQRFGSFNY</sequence>
<dbReference type="HOGENOM" id="CLU_1603700_0_0_1"/>
<evidence type="ECO:0000313" key="2">
    <source>
        <dbReference type="Proteomes" id="UP000053989"/>
    </source>
</evidence>
<dbReference type="Proteomes" id="UP000053989">
    <property type="component" value="Unassembled WGS sequence"/>
</dbReference>
<protein>
    <submittedName>
        <fullName evidence="1">Uncharacterized protein</fullName>
    </submittedName>
</protein>